<dbReference type="SMART" id="SM00220">
    <property type="entry name" value="S_TKc"/>
    <property type="match status" value="1"/>
</dbReference>
<keyword evidence="9" id="KW-1185">Reference proteome</keyword>
<feature type="domain" description="Protein kinase" evidence="7">
    <location>
        <begin position="43"/>
        <end position="419"/>
    </location>
</feature>
<evidence type="ECO:0000256" key="6">
    <source>
        <dbReference type="PROSITE-ProRule" id="PRU10141"/>
    </source>
</evidence>
<dbReference type="InterPro" id="IPR051175">
    <property type="entry name" value="CLK_kinases"/>
</dbReference>
<organism evidence="8 9">
    <name type="scientific">Phialemonium thermophilum</name>
    <dbReference type="NCBI Taxonomy" id="223376"/>
    <lineage>
        <taxon>Eukaryota</taxon>
        <taxon>Fungi</taxon>
        <taxon>Dikarya</taxon>
        <taxon>Ascomycota</taxon>
        <taxon>Pezizomycotina</taxon>
        <taxon>Sordariomycetes</taxon>
        <taxon>Sordariomycetidae</taxon>
        <taxon>Cephalothecales</taxon>
        <taxon>Cephalothecaceae</taxon>
        <taxon>Phialemonium</taxon>
    </lineage>
</organism>
<evidence type="ECO:0000256" key="4">
    <source>
        <dbReference type="ARBA" id="ARBA00022777"/>
    </source>
</evidence>
<reference evidence="8 9" key="1">
    <citation type="journal article" date="2024" name="Commun. Biol.">
        <title>Comparative genomic analysis of thermophilic fungi reveals convergent evolutionary adaptations and gene losses.</title>
        <authorList>
            <person name="Steindorff A.S."/>
            <person name="Aguilar-Pontes M.V."/>
            <person name="Robinson A.J."/>
            <person name="Andreopoulos B."/>
            <person name="LaButti K."/>
            <person name="Kuo A."/>
            <person name="Mondo S."/>
            <person name="Riley R."/>
            <person name="Otillar R."/>
            <person name="Haridas S."/>
            <person name="Lipzen A."/>
            <person name="Grimwood J."/>
            <person name="Schmutz J."/>
            <person name="Clum A."/>
            <person name="Reid I.D."/>
            <person name="Moisan M.C."/>
            <person name="Butler G."/>
            <person name="Nguyen T.T.M."/>
            <person name="Dewar K."/>
            <person name="Conant G."/>
            <person name="Drula E."/>
            <person name="Henrissat B."/>
            <person name="Hansel C."/>
            <person name="Singer S."/>
            <person name="Hutchinson M.I."/>
            <person name="de Vries R.P."/>
            <person name="Natvig D.O."/>
            <person name="Powell A.J."/>
            <person name="Tsang A."/>
            <person name="Grigoriev I.V."/>
        </authorList>
    </citation>
    <scope>NUCLEOTIDE SEQUENCE [LARGE SCALE GENOMIC DNA]</scope>
    <source>
        <strain evidence="8 9">ATCC 24622</strain>
    </source>
</reference>
<evidence type="ECO:0000313" key="8">
    <source>
        <dbReference type="EMBL" id="KAL1860745.1"/>
    </source>
</evidence>
<keyword evidence="5 6" id="KW-0067">ATP-binding</keyword>
<evidence type="ECO:0000256" key="3">
    <source>
        <dbReference type="ARBA" id="ARBA00022741"/>
    </source>
</evidence>
<evidence type="ECO:0000259" key="7">
    <source>
        <dbReference type="PROSITE" id="PS50011"/>
    </source>
</evidence>
<dbReference type="PROSITE" id="PS00107">
    <property type="entry name" value="PROTEIN_KINASE_ATP"/>
    <property type="match status" value="1"/>
</dbReference>
<dbReference type="PROSITE" id="PS50011">
    <property type="entry name" value="PROTEIN_KINASE_DOM"/>
    <property type="match status" value="1"/>
</dbReference>
<evidence type="ECO:0000256" key="2">
    <source>
        <dbReference type="ARBA" id="ARBA00022679"/>
    </source>
</evidence>
<comment type="caution">
    <text evidence="8">The sequence shown here is derived from an EMBL/GenBank/DDBJ whole genome shotgun (WGS) entry which is preliminary data.</text>
</comment>
<dbReference type="SUPFAM" id="SSF56112">
    <property type="entry name" value="Protein kinase-like (PK-like)"/>
    <property type="match status" value="1"/>
</dbReference>
<dbReference type="Pfam" id="PF00069">
    <property type="entry name" value="Pkinase"/>
    <property type="match status" value="1"/>
</dbReference>
<keyword evidence="2" id="KW-0808">Transferase</keyword>
<dbReference type="PANTHER" id="PTHR45646">
    <property type="entry name" value="SERINE/THREONINE-PROTEIN KINASE DOA-RELATED"/>
    <property type="match status" value="1"/>
</dbReference>
<sequence length="438" mass="49399">MHYTTAPTQSFRFQYIDGVESLEDYRPGGYHPVQIDKRLHQRYRVVHKLGHGTFSTAWLALDEWTSKYVVVKVGTADANTREANILSELAAGIPPVAPGSEGENVVEKAPLLPLPLDRFYIKGPNGTHPCFVTAPARCSAMDAKEASGPRLFQLDVARATAAQLTMAVSYVHSKGYVHGDLHLGNVLLELPSSLNNLSIEQLYAKFGAPEKEPVVRLKDQSPLGPGVPPYVVPPLWLGIASDKITVDEAKILLGDFGVAFRPSEEPRFQSQAPLVIRPPEAFFEPTVSLSFGSDIWSLGCTLFELLAHRSLIDGILAPQDEITAQQVHLQGRLPPEWWEKWEERPKWFDEQGNALSNPRDVWSWDRRFDQWIQEPRQSIGMEKIGDEERLALLQMLRWRLSWRPRERPSVDQVLGTAWMTRWALPAYDRSRKGWARGA</sequence>
<protein>
    <recommendedName>
        <fullName evidence="7">Protein kinase domain-containing protein</fullName>
    </recommendedName>
</protein>
<dbReference type="InterPro" id="IPR000719">
    <property type="entry name" value="Prot_kinase_dom"/>
</dbReference>
<name>A0ABR3WG59_9PEZI</name>
<proteinExistence type="predicted"/>
<keyword evidence="1" id="KW-0723">Serine/threonine-protein kinase</keyword>
<keyword evidence="3 6" id="KW-0547">Nucleotide-binding</keyword>
<dbReference type="PANTHER" id="PTHR45646:SF11">
    <property type="entry name" value="SERINE_THREONINE-PROTEIN KINASE DOA"/>
    <property type="match status" value="1"/>
</dbReference>
<dbReference type="Gene3D" id="1.10.510.10">
    <property type="entry name" value="Transferase(Phosphotransferase) domain 1"/>
    <property type="match status" value="1"/>
</dbReference>
<dbReference type="InterPro" id="IPR017441">
    <property type="entry name" value="Protein_kinase_ATP_BS"/>
</dbReference>
<evidence type="ECO:0000256" key="5">
    <source>
        <dbReference type="ARBA" id="ARBA00022840"/>
    </source>
</evidence>
<evidence type="ECO:0000313" key="9">
    <source>
        <dbReference type="Proteomes" id="UP001586593"/>
    </source>
</evidence>
<dbReference type="Gene3D" id="3.30.200.20">
    <property type="entry name" value="Phosphorylase Kinase, domain 1"/>
    <property type="match status" value="1"/>
</dbReference>
<dbReference type="EMBL" id="JAZHXJ010000441">
    <property type="protein sequence ID" value="KAL1860745.1"/>
    <property type="molecule type" value="Genomic_DNA"/>
</dbReference>
<feature type="binding site" evidence="6">
    <location>
        <position position="72"/>
    </location>
    <ligand>
        <name>ATP</name>
        <dbReference type="ChEBI" id="CHEBI:30616"/>
    </ligand>
</feature>
<gene>
    <name evidence="8" type="ORF">VTK73DRAFT_7190</name>
</gene>
<keyword evidence="4" id="KW-0418">Kinase</keyword>
<dbReference type="Proteomes" id="UP001586593">
    <property type="component" value="Unassembled WGS sequence"/>
</dbReference>
<dbReference type="InterPro" id="IPR011009">
    <property type="entry name" value="Kinase-like_dom_sf"/>
</dbReference>
<accession>A0ABR3WG59</accession>
<evidence type="ECO:0000256" key="1">
    <source>
        <dbReference type="ARBA" id="ARBA00022527"/>
    </source>
</evidence>